<protein>
    <recommendedName>
        <fullName evidence="4">DUF1302 domain-containing protein</fullName>
    </recommendedName>
</protein>
<accession>A0ABR4WE31</accession>
<evidence type="ECO:0008006" key="4">
    <source>
        <dbReference type="Google" id="ProtNLM"/>
    </source>
</evidence>
<dbReference type="EMBL" id="ARXU01000005">
    <property type="protein sequence ID" value="KGD61269.1"/>
    <property type="molecule type" value="Genomic_DNA"/>
</dbReference>
<keyword evidence="3" id="KW-1185">Reference proteome</keyword>
<proteinExistence type="predicted"/>
<feature type="signal peptide" evidence="1">
    <location>
        <begin position="1"/>
        <end position="30"/>
    </location>
</feature>
<evidence type="ECO:0000313" key="2">
    <source>
        <dbReference type="EMBL" id="KGD61269.1"/>
    </source>
</evidence>
<feature type="chain" id="PRO_5045406299" description="DUF1302 domain-containing protein" evidence="1">
    <location>
        <begin position="31"/>
        <end position="656"/>
    </location>
</feature>
<dbReference type="Proteomes" id="UP000029443">
    <property type="component" value="Unassembled WGS sequence"/>
</dbReference>
<reference evidence="2 3" key="1">
    <citation type="submission" date="2012-09" db="EMBL/GenBank/DDBJ databases">
        <title>Genome Sequence of alkane-degrading Bacterium Alcanivorax jadensis T9.</title>
        <authorList>
            <person name="Lai Q."/>
            <person name="Shao Z."/>
        </authorList>
    </citation>
    <scope>NUCLEOTIDE SEQUENCE [LARGE SCALE GENOMIC DNA]</scope>
    <source>
        <strain evidence="2 3">T9</strain>
    </source>
</reference>
<comment type="caution">
    <text evidence="2">The sequence shown here is derived from an EMBL/GenBank/DDBJ whole genome shotgun (WGS) entry which is preliminary data.</text>
</comment>
<dbReference type="Pfam" id="PF06980">
    <property type="entry name" value="DUF1302"/>
    <property type="match status" value="1"/>
</dbReference>
<sequence length="656" mass="71282">MNNNPLRKTRLAMAVAGAAALTSLSLPASAIQLQFDNPDWTGRLDTALSVGALFRTEGQDRMLAANGDVVDMTLRGYGSQVNKNDANNNFDTGLASLVYKITPEMDLSWQGRYGMFVRATAFHDQQIMGGGHDGGALMKSGPFVPGNGFTRYATYSDYANNGIGDDFNRDAERYAGQRARMLDAYVWGSFDLFEKPLNVRLGQQVINWGEALFIQGGVNTANYFDLNALRLPGSEIKEALLPLDSLYFSYGLTFNATLEGFYQFEWENSEDAPAGTYFSTHDAFPGRGADNVIIDGRVVALGAGAPGLENAFAAYTAQFGPGYEYEATQVTVDRIRDEDAKDGGQFGLAYRYFAEALNGTEFALYYTRTHARTPVVGSRINKINTSGLAGVPETIDTTEYQMAYVEDQDMFGASFNTVVGSMSLAGELAYRPKRAIINEIGDNLIQSLAGAAANPAPTLGSLTQHCVRAELGGSCLNSNSPVQEGQLYYFYDEVESYNGSLVSIFNFGPTWGTDGLVALLELGVEHIEGLENPELEYNSTAAILGSEAQILSPDDPNKYNLDDTSWGYRAVLRANYNNIFAGISMAPSIRLAHDVSGNSPIGGNFMEDRKAATLGLDFVYLNNLEVGMSATSFWGAKYSNKLADRNNATVSVKYSF</sequence>
<evidence type="ECO:0000313" key="3">
    <source>
        <dbReference type="Proteomes" id="UP000029443"/>
    </source>
</evidence>
<keyword evidence="1" id="KW-0732">Signal</keyword>
<gene>
    <name evidence="2" type="ORF">T9A_01718</name>
</gene>
<dbReference type="RefSeq" id="WP_035247136.1">
    <property type="nucleotide sequence ID" value="NZ_ARXU01000005.1"/>
</dbReference>
<name>A0ABR4WE31_9GAMM</name>
<dbReference type="InterPro" id="IPR010727">
    <property type="entry name" value="DUF1302"/>
</dbReference>
<organism evidence="2 3">
    <name type="scientific">Alcanivorax jadensis T9</name>
    <dbReference type="NCBI Taxonomy" id="1177181"/>
    <lineage>
        <taxon>Bacteria</taxon>
        <taxon>Pseudomonadati</taxon>
        <taxon>Pseudomonadota</taxon>
        <taxon>Gammaproteobacteria</taxon>
        <taxon>Oceanospirillales</taxon>
        <taxon>Alcanivoracaceae</taxon>
        <taxon>Alcanivorax</taxon>
    </lineage>
</organism>
<evidence type="ECO:0000256" key="1">
    <source>
        <dbReference type="SAM" id="SignalP"/>
    </source>
</evidence>